<keyword evidence="2" id="KW-1133">Transmembrane helix</keyword>
<dbReference type="EMBL" id="JAKCXM010001888">
    <property type="protein sequence ID" value="KAJ0390597.1"/>
    <property type="molecule type" value="Genomic_DNA"/>
</dbReference>
<proteinExistence type="predicted"/>
<evidence type="ECO:0000259" key="3">
    <source>
        <dbReference type="Pfam" id="PF07727"/>
    </source>
</evidence>
<feature type="domain" description="Reverse transcriptase Ty1/copia-type" evidence="3">
    <location>
        <begin position="114"/>
        <end position="233"/>
    </location>
</feature>
<evidence type="ECO:0000313" key="5">
    <source>
        <dbReference type="Proteomes" id="UP001209570"/>
    </source>
</evidence>
<accession>A0AAD5L8W1</accession>
<dbReference type="AlphaFoldDB" id="A0AAD5L8W1"/>
<dbReference type="Pfam" id="PF07727">
    <property type="entry name" value="RVT_2"/>
    <property type="match status" value="1"/>
</dbReference>
<feature type="transmembrane region" description="Helical" evidence="2">
    <location>
        <begin position="173"/>
        <end position="195"/>
    </location>
</feature>
<sequence length="344" mass="38249">MEQARVLKRDGREPTPSDNSLEEAAGAKRQRTGLRDRRTIRKPKRYDDYVMNAFAATRVLGPDDKPILASHLKLPRNNREARRSKFADLFRMAQLEELAALRGKGVLGEIPKCEMPEGATAIRTMWVWACKTDMQGYVTRIKARLVALGNHQRAGIDYIDTYAPVARSSTFRLLVAIAALFGLTLFGGDINTAYLNAPLKIPQYITSIDGFPCEIDGHIYVVLKALYGLRQSGNDIVCATDDEAGKVELFSDLDKSYGIKDQGKFQSYLGMEITQTEGAIYIAQSKYAREILEKYGYSDAHKSGNPMETNVKYVSATCDVAKDSTFDYRGAIDDPIHETHGTAG</sequence>
<feature type="compositionally biased region" description="Basic residues" evidence="1">
    <location>
        <begin position="28"/>
        <end position="38"/>
    </location>
</feature>
<dbReference type="InterPro" id="IPR013103">
    <property type="entry name" value="RVT_2"/>
</dbReference>
<dbReference type="Proteomes" id="UP001209570">
    <property type="component" value="Unassembled WGS sequence"/>
</dbReference>
<gene>
    <name evidence="4" type="ORF">P43SY_011214</name>
</gene>
<protein>
    <recommendedName>
        <fullName evidence="3">Reverse transcriptase Ty1/copia-type domain-containing protein</fullName>
    </recommendedName>
</protein>
<reference evidence="4" key="1">
    <citation type="submission" date="2021-12" db="EMBL/GenBank/DDBJ databases">
        <title>Prjna785345.</title>
        <authorList>
            <person name="Rujirawat T."/>
            <person name="Krajaejun T."/>
        </authorList>
    </citation>
    <scope>NUCLEOTIDE SEQUENCE</scope>
    <source>
        <strain evidence="4">Pi057C3</strain>
    </source>
</reference>
<keyword evidence="2" id="KW-0472">Membrane</keyword>
<name>A0AAD5L8W1_PYTIN</name>
<evidence type="ECO:0000313" key="4">
    <source>
        <dbReference type="EMBL" id="KAJ0390597.1"/>
    </source>
</evidence>
<keyword evidence="2" id="KW-0812">Transmembrane</keyword>
<evidence type="ECO:0000256" key="1">
    <source>
        <dbReference type="SAM" id="MobiDB-lite"/>
    </source>
</evidence>
<keyword evidence="5" id="KW-1185">Reference proteome</keyword>
<feature type="region of interest" description="Disordered" evidence="1">
    <location>
        <begin position="1"/>
        <end position="38"/>
    </location>
</feature>
<feature type="compositionally biased region" description="Basic and acidic residues" evidence="1">
    <location>
        <begin position="1"/>
        <end position="15"/>
    </location>
</feature>
<organism evidence="4 5">
    <name type="scientific">Pythium insidiosum</name>
    <name type="common">Pythiosis disease agent</name>
    <dbReference type="NCBI Taxonomy" id="114742"/>
    <lineage>
        <taxon>Eukaryota</taxon>
        <taxon>Sar</taxon>
        <taxon>Stramenopiles</taxon>
        <taxon>Oomycota</taxon>
        <taxon>Peronosporomycetes</taxon>
        <taxon>Pythiales</taxon>
        <taxon>Pythiaceae</taxon>
        <taxon>Pythium</taxon>
    </lineage>
</organism>
<comment type="caution">
    <text evidence="4">The sequence shown here is derived from an EMBL/GenBank/DDBJ whole genome shotgun (WGS) entry which is preliminary data.</text>
</comment>
<evidence type="ECO:0000256" key="2">
    <source>
        <dbReference type="SAM" id="Phobius"/>
    </source>
</evidence>